<evidence type="ECO:0000313" key="1">
    <source>
        <dbReference type="EMBL" id="KAH8983632.1"/>
    </source>
</evidence>
<organism evidence="1 2">
    <name type="scientific">Lactarius akahatsu</name>
    <dbReference type="NCBI Taxonomy" id="416441"/>
    <lineage>
        <taxon>Eukaryota</taxon>
        <taxon>Fungi</taxon>
        <taxon>Dikarya</taxon>
        <taxon>Basidiomycota</taxon>
        <taxon>Agaricomycotina</taxon>
        <taxon>Agaricomycetes</taxon>
        <taxon>Russulales</taxon>
        <taxon>Russulaceae</taxon>
        <taxon>Lactarius</taxon>
    </lineage>
</organism>
<sequence>MPKSTTLPLIGAIFRRKRDPAQANGLTSVSSNESTEAHTLPYFLEGPLIAPGGTPGWATQPWHYVFNDGDVAWALGGNGRWRLVTVVGDGFIDEIENRKQIAYNVTWASGGVTMRGTFAPGCGDIKPNTLAIRRLLYDEGVRRVERRDWEQVLDDNIQLESTESAGSESGE</sequence>
<dbReference type="AlphaFoldDB" id="A0AAD4Q9U5"/>
<evidence type="ECO:0000313" key="2">
    <source>
        <dbReference type="Proteomes" id="UP001201163"/>
    </source>
</evidence>
<reference evidence="1" key="1">
    <citation type="submission" date="2022-01" db="EMBL/GenBank/DDBJ databases">
        <title>Comparative genomics reveals a dynamic genome evolution in the ectomycorrhizal milk-cap (Lactarius) mushrooms.</title>
        <authorList>
            <consortium name="DOE Joint Genome Institute"/>
            <person name="Lebreton A."/>
            <person name="Tang N."/>
            <person name="Kuo A."/>
            <person name="LaButti K."/>
            <person name="Drula E."/>
            <person name="Barry K."/>
            <person name="Clum A."/>
            <person name="Lipzen A."/>
            <person name="Mousain D."/>
            <person name="Ng V."/>
            <person name="Wang R."/>
            <person name="Wang X."/>
            <person name="Dai Y."/>
            <person name="Henrissat B."/>
            <person name="Grigoriev I.V."/>
            <person name="Guerin-Laguette A."/>
            <person name="Yu F."/>
            <person name="Martin F.M."/>
        </authorList>
    </citation>
    <scope>NUCLEOTIDE SEQUENCE</scope>
    <source>
        <strain evidence="1">QP</strain>
    </source>
</reference>
<accession>A0AAD4Q9U5</accession>
<dbReference type="Proteomes" id="UP001201163">
    <property type="component" value="Unassembled WGS sequence"/>
</dbReference>
<keyword evidence="2" id="KW-1185">Reference proteome</keyword>
<name>A0AAD4Q9U5_9AGAM</name>
<gene>
    <name evidence="1" type="ORF">EDB92DRAFT_1560956</name>
</gene>
<protein>
    <submittedName>
        <fullName evidence="1">Uncharacterized protein</fullName>
    </submittedName>
</protein>
<comment type="caution">
    <text evidence="1">The sequence shown here is derived from an EMBL/GenBank/DDBJ whole genome shotgun (WGS) entry which is preliminary data.</text>
</comment>
<proteinExistence type="predicted"/>
<dbReference type="EMBL" id="JAKELL010000086">
    <property type="protein sequence ID" value="KAH8983632.1"/>
    <property type="molecule type" value="Genomic_DNA"/>
</dbReference>